<keyword evidence="7 8" id="KW-0472">Membrane</keyword>
<feature type="transmembrane region" description="Helical" evidence="8">
    <location>
        <begin position="22"/>
        <end position="42"/>
    </location>
</feature>
<dbReference type="PANTHER" id="PTHR43386:SF2">
    <property type="entry name" value="OLIGOPEPTIDE TRANSPORT SYSTEM PERMEASE PROTEIN OPPC"/>
    <property type="match status" value="1"/>
</dbReference>
<accession>A0A518BVN6</accession>
<keyword evidence="6 8" id="KW-1133">Transmembrane helix</keyword>
<evidence type="ECO:0000256" key="6">
    <source>
        <dbReference type="ARBA" id="ARBA00022989"/>
    </source>
</evidence>
<evidence type="ECO:0000256" key="4">
    <source>
        <dbReference type="ARBA" id="ARBA00022519"/>
    </source>
</evidence>
<dbReference type="Pfam" id="PF00528">
    <property type="entry name" value="BPD_transp_1"/>
    <property type="match status" value="1"/>
</dbReference>
<reference evidence="10 11" key="1">
    <citation type="submission" date="2019-02" db="EMBL/GenBank/DDBJ databases">
        <title>Deep-cultivation of Planctomycetes and their phenomic and genomic characterization uncovers novel biology.</title>
        <authorList>
            <person name="Wiegand S."/>
            <person name="Jogler M."/>
            <person name="Boedeker C."/>
            <person name="Pinto D."/>
            <person name="Vollmers J."/>
            <person name="Rivas-Marin E."/>
            <person name="Kohn T."/>
            <person name="Peeters S.H."/>
            <person name="Heuer A."/>
            <person name="Rast P."/>
            <person name="Oberbeckmann S."/>
            <person name="Bunk B."/>
            <person name="Jeske O."/>
            <person name="Meyerdierks A."/>
            <person name="Storesund J.E."/>
            <person name="Kallscheuer N."/>
            <person name="Luecker S."/>
            <person name="Lage O.M."/>
            <person name="Pohl T."/>
            <person name="Merkel B.J."/>
            <person name="Hornburger P."/>
            <person name="Mueller R.-W."/>
            <person name="Bruemmer F."/>
            <person name="Labrenz M."/>
            <person name="Spormann A.M."/>
            <person name="Op den Camp H."/>
            <person name="Overmann J."/>
            <person name="Amann R."/>
            <person name="Jetten M.S.M."/>
            <person name="Mascher T."/>
            <person name="Medema M.H."/>
            <person name="Devos D.P."/>
            <person name="Kaster A.-K."/>
            <person name="Ovreas L."/>
            <person name="Rohde M."/>
            <person name="Galperin M.Y."/>
            <person name="Jogler C."/>
        </authorList>
    </citation>
    <scope>NUCLEOTIDE SEQUENCE [LARGE SCALE GENOMIC DNA]</scope>
    <source>
        <strain evidence="10 11">Pan265</strain>
    </source>
</reference>
<dbReference type="SUPFAM" id="SSF161098">
    <property type="entry name" value="MetI-like"/>
    <property type="match status" value="1"/>
</dbReference>
<name>A0A518BVN6_9BACT</name>
<dbReference type="InterPro" id="IPR000515">
    <property type="entry name" value="MetI-like"/>
</dbReference>
<feature type="transmembrane region" description="Helical" evidence="8">
    <location>
        <begin position="278"/>
        <end position="301"/>
    </location>
</feature>
<keyword evidence="3" id="KW-1003">Cell membrane</keyword>
<feature type="transmembrane region" description="Helical" evidence="8">
    <location>
        <begin position="128"/>
        <end position="148"/>
    </location>
</feature>
<dbReference type="InterPro" id="IPR050366">
    <property type="entry name" value="BP-dependent_transpt_permease"/>
</dbReference>
<dbReference type="AlphaFoldDB" id="A0A518BVN6"/>
<comment type="similarity">
    <text evidence="8">Belongs to the binding-protein-dependent transport system permease family.</text>
</comment>
<dbReference type="CDD" id="cd06261">
    <property type="entry name" value="TM_PBP2"/>
    <property type="match status" value="1"/>
</dbReference>
<dbReference type="Gene3D" id="1.10.3720.10">
    <property type="entry name" value="MetI-like"/>
    <property type="match status" value="1"/>
</dbReference>
<dbReference type="OrthoDB" id="9797852at2"/>
<gene>
    <name evidence="10" type="primary">dppC</name>
    <name evidence="10" type="ORF">Pan265_08490</name>
</gene>
<keyword evidence="4" id="KW-0997">Cell inner membrane</keyword>
<dbReference type="PANTHER" id="PTHR43386">
    <property type="entry name" value="OLIGOPEPTIDE TRANSPORT SYSTEM PERMEASE PROTEIN APPC"/>
    <property type="match status" value="1"/>
</dbReference>
<feature type="transmembrane region" description="Helical" evidence="8">
    <location>
        <begin position="218"/>
        <end position="238"/>
    </location>
</feature>
<dbReference type="GO" id="GO:0055085">
    <property type="term" value="P:transmembrane transport"/>
    <property type="evidence" value="ECO:0007669"/>
    <property type="project" value="InterPro"/>
</dbReference>
<dbReference type="KEGG" id="mcad:Pan265_08490"/>
<keyword evidence="2 8" id="KW-0813">Transport</keyword>
<evidence type="ECO:0000256" key="3">
    <source>
        <dbReference type="ARBA" id="ARBA00022475"/>
    </source>
</evidence>
<evidence type="ECO:0000313" key="10">
    <source>
        <dbReference type="EMBL" id="QDU71004.1"/>
    </source>
</evidence>
<dbReference type="Proteomes" id="UP000320386">
    <property type="component" value="Chromosome"/>
</dbReference>
<dbReference type="RefSeq" id="WP_145445151.1">
    <property type="nucleotide sequence ID" value="NZ_CP036280.1"/>
</dbReference>
<evidence type="ECO:0000256" key="7">
    <source>
        <dbReference type="ARBA" id="ARBA00023136"/>
    </source>
</evidence>
<organism evidence="10 11">
    <name type="scientific">Mucisphaera calidilacus</name>
    <dbReference type="NCBI Taxonomy" id="2527982"/>
    <lineage>
        <taxon>Bacteria</taxon>
        <taxon>Pseudomonadati</taxon>
        <taxon>Planctomycetota</taxon>
        <taxon>Phycisphaerae</taxon>
        <taxon>Phycisphaerales</taxon>
        <taxon>Phycisphaeraceae</taxon>
        <taxon>Mucisphaera</taxon>
    </lineage>
</organism>
<dbReference type="PROSITE" id="PS50928">
    <property type="entry name" value="ABC_TM1"/>
    <property type="match status" value="1"/>
</dbReference>
<evidence type="ECO:0000313" key="11">
    <source>
        <dbReference type="Proteomes" id="UP000320386"/>
    </source>
</evidence>
<comment type="subcellular location">
    <subcellularLocation>
        <location evidence="1">Cell inner membrane</location>
        <topology evidence="1">Multi-pass membrane protein</topology>
    </subcellularLocation>
    <subcellularLocation>
        <location evidence="8">Cell membrane</location>
        <topology evidence="8">Multi-pass membrane protein</topology>
    </subcellularLocation>
</comment>
<evidence type="ECO:0000256" key="5">
    <source>
        <dbReference type="ARBA" id="ARBA00022692"/>
    </source>
</evidence>
<evidence type="ECO:0000259" key="9">
    <source>
        <dbReference type="PROSITE" id="PS50928"/>
    </source>
</evidence>
<feature type="transmembrane region" description="Helical" evidence="8">
    <location>
        <begin position="83"/>
        <end position="116"/>
    </location>
</feature>
<evidence type="ECO:0000256" key="1">
    <source>
        <dbReference type="ARBA" id="ARBA00004429"/>
    </source>
</evidence>
<dbReference type="InterPro" id="IPR035906">
    <property type="entry name" value="MetI-like_sf"/>
</dbReference>
<sequence>MTQVDAGQAVIKTPVTWRITPGVVGAILLLVIALPCFLTIPWSMAEYDNQRMQVDVAYQYMSPELTEPFGTDLLGRSMFWRSLLGGAISLGIGISAACIAVTIGTTWGCIAGYMGGNIDAAMMRFVDILYGLPYILLVVLLDIGLSPAVEHFANWVLKADVASGVADVVTLLLAIGGVSWLTTARVIRGQVLSLRSQPFMEATRALGLSPMRAMVVHLLPNLIGPIVVYATLAVPQAILQESFLSFLGIGVQAPLPSWGNLAAGGVKELQNLAANLTFHWWLLLFPCLLLGLTLMSLNFLGDELRERFDPRSTRRR</sequence>
<feature type="transmembrane region" description="Helical" evidence="8">
    <location>
        <begin position="168"/>
        <end position="187"/>
    </location>
</feature>
<dbReference type="EMBL" id="CP036280">
    <property type="protein sequence ID" value="QDU71004.1"/>
    <property type="molecule type" value="Genomic_DNA"/>
</dbReference>
<protein>
    <submittedName>
        <fullName evidence="10">Dipeptide transport system permease protein DppC</fullName>
    </submittedName>
</protein>
<evidence type="ECO:0000256" key="2">
    <source>
        <dbReference type="ARBA" id="ARBA00022448"/>
    </source>
</evidence>
<dbReference type="GO" id="GO:0005886">
    <property type="term" value="C:plasma membrane"/>
    <property type="evidence" value="ECO:0007669"/>
    <property type="project" value="UniProtKB-SubCell"/>
</dbReference>
<proteinExistence type="inferred from homology"/>
<evidence type="ECO:0000256" key="8">
    <source>
        <dbReference type="RuleBase" id="RU363032"/>
    </source>
</evidence>
<keyword evidence="11" id="KW-1185">Reference proteome</keyword>
<keyword evidence="5 8" id="KW-0812">Transmembrane</keyword>
<feature type="domain" description="ABC transmembrane type-1" evidence="9">
    <location>
        <begin position="86"/>
        <end position="301"/>
    </location>
</feature>